<organism evidence="3 4">
    <name type="scientific">Pyronema omphalodes (strain CBS 100304)</name>
    <name type="common">Pyronema confluens</name>
    <dbReference type="NCBI Taxonomy" id="1076935"/>
    <lineage>
        <taxon>Eukaryota</taxon>
        <taxon>Fungi</taxon>
        <taxon>Dikarya</taxon>
        <taxon>Ascomycota</taxon>
        <taxon>Pezizomycotina</taxon>
        <taxon>Pezizomycetes</taxon>
        <taxon>Pezizales</taxon>
        <taxon>Pyronemataceae</taxon>
        <taxon>Pyronema</taxon>
    </lineage>
</organism>
<dbReference type="PANTHER" id="PTHR10963:SF24">
    <property type="entry name" value="GLYCOSIDASE C21B10.07-RELATED"/>
    <property type="match status" value="1"/>
</dbReference>
<dbReference type="Gene3D" id="2.60.120.200">
    <property type="match status" value="1"/>
</dbReference>
<dbReference type="eggNOG" id="ENOG502QUM3">
    <property type="taxonomic scope" value="Eukaryota"/>
</dbReference>
<dbReference type="EMBL" id="HF935313">
    <property type="protein sequence ID" value="CCX06784.1"/>
    <property type="molecule type" value="Genomic_DNA"/>
</dbReference>
<feature type="domain" description="GH16" evidence="2">
    <location>
        <begin position="159"/>
        <end position="472"/>
    </location>
</feature>
<proteinExistence type="predicted"/>
<dbReference type="AlphaFoldDB" id="U4L9C3"/>
<dbReference type="InterPro" id="IPR000757">
    <property type="entry name" value="Beta-glucanase-like"/>
</dbReference>
<evidence type="ECO:0000256" key="1">
    <source>
        <dbReference type="SAM" id="SignalP"/>
    </source>
</evidence>
<evidence type="ECO:0000313" key="4">
    <source>
        <dbReference type="Proteomes" id="UP000018144"/>
    </source>
</evidence>
<keyword evidence="1" id="KW-0732">Signal</keyword>
<dbReference type="InterPro" id="IPR013320">
    <property type="entry name" value="ConA-like_dom_sf"/>
</dbReference>
<sequence length="555" mass="57638">MNIIPLLLAAILGLSTAQVSSSNPRSVKVQHPSLGKCDYQCNCMPSLPSSLPVYGSNLTSSSPTASRSPGGMSSLYHGGPVIVPSSAGNITSSAFLALRTGNSTANAANAAAYGTAPPIGSPGSPGVKSGMNSTTTAPRLPPPIGGSVLAASTGPTLQSGQPGGSYPGLIPDLKTGLNSTGPLTGNATDSSAGYKNLLLNAHSGNFFDQFNFFTGPDPTQGLVHYVSKSSASAMGLTGKTKSSVYIGVDSTFELPKDDIGRASVRLEPKQEFTGGLFVLDVEHLPWGCGSWPAFWTFGAPWPFMGEIDIIEGVHLARNNSMVVHVPPGDCSCQLKPFSSSALGASGVPFLANACKPTKVSTETHLKDPRSNSYGGPGYKGGVYAMEWTRGEIKIWFFPRGTEPADRTSAPQAPSAPASPVASSVPVAAVAPPATPSAAPTAPDPSKWGKPVAWIPLTCGWGDQFRNHKVIVNISFCGAWAGQQGVWEASGCYDPDTAPTCEDWVGKRPESFKEAYWKIRSMKVWAPKTSMDQRNGMVSAAAVSAAGYNRNAAGVA</sequence>
<feature type="chain" id="PRO_5004651149" evidence="1">
    <location>
        <begin position="22"/>
        <end position="555"/>
    </location>
</feature>
<dbReference type="PANTHER" id="PTHR10963">
    <property type="entry name" value="GLYCOSYL HYDROLASE-RELATED"/>
    <property type="match status" value="1"/>
</dbReference>
<protein>
    <submittedName>
        <fullName evidence="3">Similar to Probable endo-1,3(4)-beta-glucanase AFUA_2G14360 acc. no. Q4X084</fullName>
    </submittedName>
</protein>
<evidence type="ECO:0000259" key="2">
    <source>
        <dbReference type="PROSITE" id="PS51762"/>
    </source>
</evidence>
<evidence type="ECO:0000313" key="3">
    <source>
        <dbReference type="EMBL" id="CCX06784.1"/>
    </source>
</evidence>
<dbReference type="Proteomes" id="UP000018144">
    <property type="component" value="Unassembled WGS sequence"/>
</dbReference>
<dbReference type="Pfam" id="PF26113">
    <property type="entry name" value="GH16_XgeA"/>
    <property type="match status" value="2"/>
</dbReference>
<name>U4L9C3_PYROM</name>
<keyword evidence="4" id="KW-1185">Reference proteome</keyword>
<dbReference type="GO" id="GO:0009251">
    <property type="term" value="P:glucan catabolic process"/>
    <property type="evidence" value="ECO:0007669"/>
    <property type="project" value="TreeGrafter"/>
</dbReference>
<dbReference type="SUPFAM" id="SSF49899">
    <property type="entry name" value="Concanavalin A-like lectins/glucanases"/>
    <property type="match status" value="1"/>
</dbReference>
<dbReference type="OrthoDB" id="192832at2759"/>
<dbReference type="GO" id="GO:0004553">
    <property type="term" value="F:hydrolase activity, hydrolyzing O-glycosyl compounds"/>
    <property type="evidence" value="ECO:0007669"/>
    <property type="project" value="InterPro"/>
</dbReference>
<dbReference type="PROSITE" id="PS51762">
    <property type="entry name" value="GH16_2"/>
    <property type="match status" value="1"/>
</dbReference>
<accession>U4L9C3</accession>
<gene>
    <name evidence="3" type="ORF">PCON_06371</name>
</gene>
<dbReference type="STRING" id="1076935.U4L9C3"/>
<dbReference type="InterPro" id="IPR050546">
    <property type="entry name" value="Glycosyl_Hydrlase_16"/>
</dbReference>
<reference evidence="3 4" key="1">
    <citation type="journal article" date="2013" name="PLoS Genet.">
        <title>The genome and development-dependent transcriptomes of Pyronema confluens: a window into fungal evolution.</title>
        <authorList>
            <person name="Traeger S."/>
            <person name="Altegoer F."/>
            <person name="Freitag M."/>
            <person name="Gabaldon T."/>
            <person name="Kempken F."/>
            <person name="Kumar A."/>
            <person name="Marcet-Houben M."/>
            <person name="Poggeler S."/>
            <person name="Stajich J.E."/>
            <person name="Nowrousian M."/>
        </authorList>
    </citation>
    <scope>NUCLEOTIDE SEQUENCE [LARGE SCALE GENOMIC DNA]</scope>
    <source>
        <strain evidence="4">CBS 100304</strain>
        <tissue evidence="3">Vegetative mycelium</tissue>
    </source>
</reference>
<feature type="signal peptide" evidence="1">
    <location>
        <begin position="1"/>
        <end position="21"/>
    </location>
</feature>